<feature type="chain" id="PRO_5038488120" evidence="1">
    <location>
        <begin position="24"/>
        <end position="189"/>
    </location>
</feature>
<evidence type="ECO:0000256" key="1">
    <source>
        <dbReference type="SAM" id="SignalP"/>
    </source>
</evidence>
<sequence>MKFKVLSSFLSASMFLSVIPVFSETTTFAEETPEKVESVNIQALEAYHEFKVTPDKMIYSEEMAAIKPASEEEIQARIDRLAEEFNSKLSAKDQQKGQDLYRSYTKIYGNSIKSQSVVDYDKFYNELRKANYIETILDLNEGLTEFQIAKIGITHANKARDLALNKYPASNSCHAKRRLSAFWLELLIH</sequence>
<dbReference type="EMBL" id="CP040396">
    <property type="protein sequence ID" value="QCT02407.1"/>
    <property type="molecule type" value="Genomic_DNA"/>
</dbReference>
<keyword evidence="1" id="KW-0732">Signal</keyword>
<evidence type="ECO:0000313" key="3">
    <source>
        <dbReference type="Proteomes" id="UP000300879"/>
    </source>
</evidence>
<dbReference type="RefSeq" id="WP_138225440.1">
    <property type="nucleotide sequence ID" value="NZ_CP040396.1"/>
</dbReference>
<dbReference type="Proteomes" id="UP000300879">
    <property type="component" value="Chromosome"/>
</dbReference>
<protein>
    <submittedName>
        <fullName evidence="2">Uncharacterized protein</fullName>
    </submittedName>
</protein>
<dbReference type="AlphaFoldDB" id="A0A4P8XIH8"/>
<feature type="signal peptide" evidence="1">
    <location>
        <begin position="1"/>
        <end position="23"/>
    </location>
</feature>
<organism evidence="2 3">
    <name type="scientific">Paenibacillus algicola</name>
    <dbReference type="NCBI Taxonomy" id="2565926"/>
    <lineage>
        <taxon>Bacteria</taxon>
        <taxon>Bacillati</taxon>
        <taxon>Bacillota</taxon>
        <taxon>Bacilli</taxon>
        <taxon>Bacillales</taxon>
        <taxon>Paenibacillaceae</taxon>
        <taxon>Paenibacillus</taxon>
    </lineage>
</organism>
<gene>
    <name evidence="2" type="ORF">E6C60_1692</name>
</gene>
<proteinExistence type="predicted"/>
<name>A0A4P8XIH8_9BACL</name>
<accession>A0A4P8XIH8</accession>
<reference evidence="2 3" key="1">
    <citation type="submission" date="2019-05" db="EMBL/GenBank/DDBJ databases">
        <authorList>
            <person name="Chen C."/>
        </authorList>
    </citation>
    <scope>NUCLEOTIDE SEQUENCE [LARGE SCALE GENOMIC DNA]</scope>
    <source>
        <strain evidence="2 3">HB172198</strain>
    </source>
</reference>
<evidence type="ECO:0000313" key="2">
    <source>
        <dbReference type="EMBL" id="QCT02407.1"/>
    </source>
</evidence>
<keyword evidence="3" id="KW-1185">Reference proteome</keyword>
<dbReference type="KEGG" id="palo:E6C60_1692"/>